<dbReference type="CTD" id="20320668"/>
<dbReference type="GO" id="GO:0003677">
    <property type="term" value="F:DNA binding"/>
    <property type="evidence" value="ECO:0007669"/>
    <property type="project" value="UniProtKB-KW"/>
</dbReference>
<evidence type="ECO:0000256" key="5">
    <source>
        <dbReference type="ARBA" id="ARBA00022833"/>
    </source>
</evidence>
<accession>A0A074ZG13</accession>
<organism evidence="13 14">
    <name type="scientific">Opisthorchis viverrini</name>
    <name type="common">Southeast Asian liver fluke</name>
    <dbReference type="NCBI Taxonomy" id="6198"/>
    <lineage>
        <taxon>Eukaryota</taxon>
        <taxon>Metazoa</taxon>
        <taxon>Spiralia</taxon>
        <taxon>Lophotrochozoa</taxon>
        <taxon>Platyhelminthes</taxon>
        <taxon>Trematoda</taxon>
        <taxon>Digenea</taxon>
        <taxon>Opisthorchiida</taxon>
        <taxon>Opisthorchiata</taxon>
        <taxon>Opisthorchiidae</taxon>
        <taxon>Opisthorchis</taxon>
    </lineage>
</organism>
<dbReference type="PANTHER" id="PTHR24379">
    <property type="entry name" value="KRAB AND ZINC FINGER DOMAIN-CONTAINING"/>
    <property type="match status" value="1"/>
</dbReference>
<dbReference type="KEGG" id="ovi:T265_06489"/>
<evidence type="ECO:0000313" key="14">
    <source>
        <dbReference type="Proteomes" id="UP000054324"/>
    </source>
</evidence>
<feature type="compositionally biased region" description="Polar residues" evidence="11">
    <location>
        <begin position="465"/>
        <end position="485"/>
    </location>
</feature>
<evidence type="ECO:0000313" key="13">
    <source>
        <dbReference type="EMBL" id="KER26206.1"/>
    </source>
</evidence>
<evidence type="ECO:0000256" key="4">
    <source>
        <dbReference type="ARBA" id="ARBA00022771"/>
    </source>
</evidence>
<dbReference type="PANTHER" id="PTHR24379:SF121">
    <property type="entry name" value="C2H2-TYPE DOMAIN-CONTAINING PROTEIN"/>
    <property type="match status" value="1"/>
</dbReference>
<keyword evidence="6" id="KW-0805">Transcription regulation</keyword>
<gene>
    <name evidence="13" type="ORF">T265_06489</name>
</gene>
<dbReference type="GO" id="GO:0005634">
    <property type="term" value="C:nucleus"/>
    <property type="evidence" value="ECO:0007669"/>
    <property type="project" value="UniProtKB-SubCell"/>
</dbReference>
<evidence type="ECO:0000256" key="10">
    <source>
        <dbReference type="PROSITE-ProRule" id="PRU00042"/>
    </source>
</evidence>
<dbReference type="STRING" id="6198.A0A074ZG13"/>
<dbReference type="AlphaFoldDB" id="A0A074ZG13"/>
<feature type="domain" description="C2H2-type" evidence="12">
    <location>
        <begin position="257"/>
        <end position="286"/>
    </location>
</feature>
<evidence type="ECO:0000259" key="12">
    <source>
        <dbReference type="PROSITE" id="PS50157"/>
    </source>
</evidence>
<dbReference type="InterPro" id="IPR013087">
    <property type="entry name" value="Znf_C2H2_type"/>
</dbReference>
<protein>
    <recommendedName>
        <fullName evidence="12">C2H2-type domain-containing protein</fullName>
    </recommendedName>
</protein>
<dbReference type="Pfam" id="PF00096">
    <property type="entry name" value="zf-C2H2"/>
    <property type="match status" value="3"/>
</dbReference>
<keyword evidence="14" id="KW-1185">Reference proteome</keyword>
<dbReference type="EMBL" id="KL596753">
    <property type="protein sequence ID" value="KER26206.1"/>
    <property type="molecule type" value="Genomic_DNA"/>
</dbReference>
<proteinExistence type="predicted"/>
<evidence type="ECO:0000256" key="6">
    <source>
        <dbReference type="ARBA" id="ARBA00023015"/>
    </source>
</evidence>
<evidence type="ECO:0000256" key="11">
    <source>
        <dbReference type="SAM" id="MobiDB-lite"/>
    </source>
</evidence>
<evidence type="ECO:0000256" key="9">
    <source>
        <dbReference type="ARBA" id="ARBA00023242"/>
    </source>
</evidence>
<keyword evidence="7" id="KW-0238">DNA-binding</keyword>
<feature type="domain" description="C2H2-type" evidence="12">
    <location>
        <begin position="317"/>
        <end position="344"/>
    </location>
</feature>
<keyword evidence="5" id="KW-0862">Zinc</keyword>
<sequence length="570" mass="64549">MASNLCVLNSQEMQVSGYIWGCFVVWPFSTTVVSDHSLRHVQSGERQLRLWDVKLILDVALCDRINSRIRRARVAFTNLRHSWRQICVSLILKRCRYLATFGAVLLYGRETWTVFDNCCLRTIACVAHFRRIRNEAIKMRVFRCATENSTAEYVGHLKLRRSGVYYASELSFSESTSFTGYLIHLIHYMAPGAQDTDLRCHRCSKFFKLPATLKAHVQVCFQSNAELRFQCEVCTKRFRTQIQFTRHSYYAHSQRTLVCPESACGRVCYSQSHLKNHMITHTTDRPHPCPFPGCSYRARTAGRLEQHRVVHGEGRRFPCDYCDYSATTSSNLRRHSRIHAGARPYRCPHCGHRTYSLDALKKHVLDSGRHPGLPLYLCPWCPGPNGATSRSVCVGFNASNLAWRHFLTEHAKELASSDIFKRREVTRLLGIYCPESDFTKPPAGALVRQPSMVNCHRRKRLLTKVNRSQTGNHSSAPPPEDTQSVAAPDKNDSLHNVNTQNCEEPIEIGHSEPGRIVSGAPELAPTASQPLLQPSNPTVPILGDVATMYNLVQFGSGALWTRDFLSTDAP</sequence>
<keyword evidence="2" id="KW-0479">Metal-binding</keyword>
<comment type="subcellular location">
    <subcellularLocation>
        <location evidence="1">Nucleus</location>
    </subcellularLocation>
</comment>
<evidence type="ECO:0000256" key="8">
    <source>
        <dbReference type="ARBA" id="ARBA00023163"/>
    </source>
</evidence>
<dbReference type="RefSeq" id="XP_009170027.1">
    <property type="nucleotide sequence ID" value="XM_009171763.1"/>
</dbReference>
<dbReference type="FunFam" id="3.30.160.60:FF:000325">
    <property type="entry name" value="ZFP90 zinc finger protein"/>
    <property type="match status" value="1"/>
</dbReference>
<evidence type="ECO:0000256" key="3">
    <source>
        <dbReference type="ARBA" id="ARBA00022737"/>
    </source>
</evidence>
<dbReference type="PROSITE" id="PS50157">
    <property type="entry name" value="ZINC_FINGER_C2H2_2"/>
    <property type="match status" value="3"/>
</dbReference>
<reference evidence="13 14" key="1">
    <citation type="submission" date="2013-11" db="EMBL/GenBank/DDBJ databases">
        <title>Opisthorchis viverrini - life in the bile duct.</title>
        <authorList>
            <person name="Young N.D."/>
            <person name="Nagarajan N."/>
            <person name="Lin S.J."/>
            <person name="Korhonen P.K."/>
            <person name="Jex A.R."/>
            <person name="Hall R.S."/>
            <person name="Safavi-Hemami H."/>
            <person name="Kaewkong W."/>
            <person name="Bertrand D."/>
            <person name="Gao S."/>
            <person name="Seet Q."/>
            <person name="Wongkham S."/>
            <person name="Teh B.T."/>
            <person name="Wongkham C."/>
            <person name="Intapan P.M."/>
            <person name="Maleewong W."/>
            <person name="Yang X."/>
            <person name="Hu M."/>
            <person name="Wang Z."/>
            <person name="Hofmann A."/>
            <person name="Sternberg P.W."/>
            <person name="Tan P."/>
            <person name="Wang J."/>
            <person name="Gasser R.B."/>
        </authorList>
    </citation>
    <scope>NUCLEOTIDE SEQUENCE [LARGE SCALE GENOMIC DNA]</scope>
</reference>
<name>A0A074ZG13_OPIVI</name>
<dbReference type="Gene3D" id="3.30.160.60">
    <property type="entry name" value="Classic Zinc Finger"/>
    <property type="match status" value="4"/>
</dbReference>
<evidence type="ECO:0000256" key="7">
    <source>
        <dbReference type="ARBA" id="ARBA00023125"/>
    </source>
</evidence>
<feature type="region of interest" description="Disordered" evidence="11">
    <location>
        <begin position="464"/>
        <end position="495"/>
    </location>
</feature>
<dbReference type="OrthoDB" id="7788172at2759"/>
<dbReference type="SMART" id="SM00355">
    <property type="entry name" value="ZnF_C2H2"/>
    <property type="match status" value="7"/>
</dbReference>
<keyword evidence="3" id="KW-0677">Repeat</keyword>
<keyword evidence="9" id="KW-0539">Nucleus</keyword>
<dbReference type="GeneID" id="20320668"/>
<keyword evidence="4 10" id="KW-0863">Zinc-finger</keyword>
<evidence type="ECO:0000256" key="1">
    <source>
        <dbReference type="ARBA" id="ARBA00004123"/>
    </source>
</evidence>
<feature type="domain" description="C2H2-type" evidence="12">
    <location>
        <begin position="229"/>
        <end position="257"/>
    </location>
</feature>
<dbReference type="SUPFAM" id="SSF57667">
    <property type="entry name" value="beta-beta-alpha zinc fingers"/>
    <property type="match status" value="3"/>
</dbReference>
<evidence type="ECO:0000256" key="2">
    <source>
        <dbReference type="ARBA" id="ARBA00022723"/>
    </source>
</evidence>
<keyword evidence="8" id="KW-0804">Transcription</keyword>
<dbReference type="InterPro" id="IPR036236">
    <property type="entry name" value="Znf_C2H2_sf"/>
</dbReference>
<dbReference type="GO" id="GO:0008270">
    <property type="term" value="F:zinc ion binding"/>
    <property type="evidence" value="ECO:0007669"/>
    <property type="project" value="UniProtKB-KW"/>
</dbReference>
<dbReference type="Proteomes" id="UP000054324">
    <property type="component" value="Unassembled WGS sequence"/>
</dbReference>
<dbReference type="PROSITE" id="PS00028">
    <property type="entry name" value="ZINC_FINGER_C2H2_1"/>
    <property type="match status" value="2"/>
</dbReference>